<comment type="subcellular location">
    <subcellularLocation>
        <location evidence="1">Membrane</location>
        <topology evidence="1">Multi-pass membrane protein</topology>
    </subcellularLocation>
</comment>
<evidence type="ECO:0000256" key="5">
    <source>
        <dbReference type="ARBA" id="ARBA00023136"/>
    </source>
</evidence>
<keyword evidence="4 6" id="KW-1133">Transmembrane helix</keyword>
<evidence type="ECO:0000313" key="8">
    <source>
        <dbReference type="EMBL" id="ADI13558.1"/>
    </source>
</evidence>
<dbReference type="InterPro" id="IPR003834">
    <property type="entry name" value="Cyt_c_assmbl_TM_dom"/>
</dbReference>
<dbReference type="AlphaFoldDB" id="D7CRR8"/>
<keyword evidence="3 6" id="KW-0812">Transmembrane</keyword>
<sequence length="235" mass="25095">MTPTLPLAFVAGVLSFLSPCVLPLVPSYLAYVGGSHARSGARWAILSRSLLFVLGFSLIFVALGASASALGSLLSAYRYELSRLGGLLILGFGLFMLGLRLPWLQRDVRLRFQGETRTPVGAVLLGMAFAAGWTPCIGPVLGAALTVAGASGTLGLGVTLLAFYALGLAVPFVLAALMLESFSRFSLRFRRYLPWVERTSGAILVAAGVLMLTGSYTVLNSYLVQFTPDWLWSRL</sequence>
<dbReference type="Proteomes" id="UP000000379">
    <property type="component" value="Chromosome"/>
</dbReference>
<feature type="domain" description="Cytochrome C biogenesis protein transmembrane" evidence="7">
    <location>
        <begin position="4"/>
        <end position="212"/>
    </location>
</feature>
<proteinExistence type="inferred from homology"/>
<keyword evidence="9" id="KW-1185">Reference proteome</keyword>
<comment type="similarity">
    <text evidence="2">Belongs to the DsbD family.</text>
</comment>
<reference evidence="8 9" key="2">
    <citation type="journal article" date="2011" name="Stand. Genomic Sci.">
        <title>Complete genome sequence of Truepera radiovictrix type strain (RQ-24).</title>
        <authorList>
            <person name="Ivanova N."/>
            <person name="Rohde C."/>
            <person name="Munk C."/>
            <person name="Nolan M."/>
            <person name="Lucas S."/>
            <person name="Del Rio T.G."/>
            <person name="Tice H."/>
            <person name="Deshpande S."/>
            <person name="Cheng J.F."/>
            <person name="Tapia R."/>
            <person name="Han C."/>
            <person name="Goodwin L."/>
            <person name="Pitluck S."/>
            <person name="Liolios K."/>
            <person name="Mavromatis K."/>
            <person name="Mikhailova N."/>
            <person name="Pati A."/>
            <person name="Chen A."/>
            <person name="Palaniappan K."/>
            <person name="Land M."/>
            <person name="Hauser L."/>
            <person name="Chang Y.J."/>
            <person name="Jeffries C.D."/>
            <person name="Brambilla E."/>
            <person name="Rohde M."/>
            <person name="Goker M."/>
            <person name="Tindall B.J."/>
            <person name="Woyke T."/>
            <person name="Bristow J."/>
            <person name="Eisen J.A."/>
            <person name="Markowitz V."/>
            <person name="Hugenholtz P."/>
            <person name="Kyrpides N.C."/>
            <person name="Klenk H.P."/>
            <person name="Lapidus A."/>
        </authorList>
    </citation>
    <scope>NUCLEOTIDE SEQUENCE [LARGE SCALE GENOMIC DNA]</scope>
    <source>
        <strain evidence="9">DSM 17093 / CIP 108686 / LMG 22925 / RQ-24</strain>
    </source>
</reference>
<feature type="transmembrane region" description="Helical" evidence="6">
    <location>
        <begin position="154"/>
        <end position="179"/>
    </location>
</feature>
<feature type="transmembrane region" description="Helical" evidence="6">
    <location>
        <begin position="50"/>
        <end position="75"/>
    </location>
</feature>
<name>D7CRR8_TRURR</name>
<evidence type="ECO:0000259" key="7">
    <source>
        <dbReference type="Pfam" id="PF02683"/>
    </source>
</evidence>
<dbReference type="PANTHER" id="PTHR31272">
    <property type="entry name" value="CYTOCHROME C-TYPE BIOGENESIS PROTEIN HI_1454-RELATED"/>
    <property type="match status" value="1"/>
</dbReference>
<feature type="transmembrane region" description="Helical" evidence="6">
    <location>
        <begin position="120"/>
        <end position="148"/>
    </location>
</feature>
<dbReference type="eggNOG" id="COG0785">
    <property type="taxonomic scope" value="Bacteria"/>
</dbReference>
<evidence type="ECO:0000256" key="1">
    <source>
        <dbReference type="ARBA" id="ARBA00004141"/>
    </source>
</evidence>
<accession>D7CRR8</accession>
<feature type="transmembrane region" description="Helical" evidence="6">
    <location>
        <begin position="81"/>
        <end position="99"/>
    </location>
</feature>
<dbReference type="Pfam" id="PF02683">
    <property type="entry name" value="DsbD_TM"/>
    <property type="match status" value="1"/>
</dbReference>
<evidence type="ECO:0000256" key="3">
    <source>
        <dbReference type="ARBA" id="ARBA00022692"/>
    </source>
</evidence>
<dbReference type="OrthoDB" id="9803065at2"/>
<evidence type="ECO:0000256" key="2">
    <source>
        <dbReference type="ARBA" id="ARBA00006143"/>
    </source>
</evidence>
<dbReference type="PANTHER" id="PTHR31272:SF4">
    <property type="entry name" value="CYTOCHROME C-TYPE BIOGENESIS PROTEIN HI_1454-RELATED"/>
    <property type="match status" value="1"/>
</dbReference>
<evidence type="ECO:0000256" key="4">
    <source>
        <dbReference type="ARBA" id="ARBA00022989"/>
    </source>
</evidence>
<dbReference type="KEGG" id="tra:Trad_0420"/>
<feature type="transmembrane region" description="Helical" evidence="6">
    <location>
        <begin position="200"/>
        <end position="223"/>
    </location>
</feature>
<reference evidence="9" key="1">
    <citation type="submission" date="2010-05" db="EMBL/GenBank/DDBJ databases">
        <title>The complete genome of Truepera radiovictris DSM 17093.</title>
        <authorList>
            <consortium name="US DOE Joint Genome Institute (JGI-PGF)"/>
            <person name="Lucas S."/>
            <person name="Copeland A."/>
            <person name="Lapidus A."/>
            <person name="Glavina del Rio T."/>
            <person name="Dalin E."/>
            <person name="Tice H."/>
            <person name="Bruce D."/>
            <person name="Goodwin L."/>
            <person name="Pitluck S."/>
            <person name="Kyrpides N."/>
            <person name="Mavromatis K."/>
            <person name="Ovchinnikova G."/>
            <person name="Munk A.C."/>
            <person name="Detter J.C."/>
            <person name="Han C."/>
            <person name="Tapia R."/>
            <person name="Land M."/>
            <person name="Hauser L."/>
            <person name="Markowitz V."/>
            <person name="Cheng J.-F."/>
            <person name="Hugenholtz P."/>
            <person name="Woyke T."/>
            <person name="Wu D."/>
            <person name="Tindall B."/>
            <person name="Pomrenke H.G."/>
            <person name="Brambilla E."/>
            <person name="Klenk H.-P."/>
            <person name="Eisen J.A."/>
        </authorList>
    </citation>
    <scope>NUCLEOTIDE SEQUENCE [LARGE SCALE GENOMIC DNA]</scope>
    <source>
        <strain evidence="9">DSM 17093 / CIP 108686 / LMG 22925 / RQ-24</strain>
    </source>
</reference>
<dbReference type="EMBL" id="CP002049">
    <property type="protein sequence ID" value="ADI13558.1"/>
    <property type="molecule type" value="Genomic_DNA"/>
</dbReference>
<protein>
    <submittedName>
        <fullName evidence="8">Cytochrome c biogenesis protein transmembrane region</fullName>
    </submittedName>
</protein>
<dbReference type="HOGENOM" id="CLU_053225_2_0_0"/>
<dbReference type="STRING" id="649638.Trad_0420"/>
<gene>
    <name evidence="8" type="ordered locus">Trad_0420</name>
</gene>
<dbReference type="GO" id="GO:0016020">
    <property type="term" value="C:membrane"/>
    <property type="evidence" value="ECO:0007669"/>
    <property type="project" value="UniProtKB-SubCell"/>
</dbReference>
<keyword evidence="5 6" id="KW-0472">Membrane</keyword>
<evidence type="ECO:0000313" key="9">
    <source>
        <dbReference type="Proteomes" id="UP000000379"/>
    </source>
</evidence>
<evidence type="ECO:0000256" key="6">
    <source>
        <dbReference type="SAM" id="Phobius"/>
    </source>
</evidence>
<feature type="transmembrane region" description="Helical" evidence="6">
    <location>
        <begin position="6"/>
        <end position="29"/>
    </location>
</feature>
<organism evidence="8 9">
    <name type="scientific">Truepera radiovictrix (strain DSM 17093 / CIP 108686 / LMG 22925 / RQ-24)</name>
    <dbReference type="NCBI Taxonomy" id="649638"/>
    <lineage>
        <taxon>Bacteria</taxon>
        <taxon>Thermotogati</taxon>
        <taxon>Deinococcota</taxon>
        <taxon>Deinococci</taxon>
        <taxon>Trueperales</taxon>
        <taxon>Trueperaceae</taxon>
        <taxon>Truepera</taxon>
    </lineage>
</organism>
<dbReference type="RefSeq" id="WP_013176938.1">
    <property type="nucleotide sequence ID" value="NC_014221.1"/>
</dbReference>
<dbReference type="InterPro" id="IPR051790">
    <property type="entry name" value="Cytochrome_c-biogenesis_DsbD"/>
</dbReference>
<dbReference type="GO" id="GO:0017004">
    <property type="term" value="P:cytochrome complex assembly"/>
    <property type="evidence" value="ECO:0007669"/>
    <property type="project" value="InterPro"/>
</dbReference>